<evidence type="ECO:0000256" key="5">
    <source>
        <dbReference type="SAM" id="MobiDB-lite"/>
    </source>
</evidence>
<evidence type="ECO:0000259" key="7">
    <source>
        <dbReference type="PROSITE" id="PS50290"/>
    </source>
</evidence>
<dbReference type="InterPro" id="IPR015433">
    <property type="entry name" value="PI3/4_kinase"/>
</dbReference>
<dbReference type="Gene3D" id="1.10.1070.11">
    <property type="entry name" value="Phosphatidylinositol 3-/4-kinase, catalytic domain"/>
    <property type="match status" value="1"/>
</dbReference>
<dbReference type="GO" id="GO:0048015">
    <property type="term" value="P:phosphatidylinositol-mediated signaling"/>
    <property type="evidence" value="ECO:0007669"/>
    <property type="project" value="TreeGrafter"/>
</dbReference>
<keyword evidence="4 8" id="KW-0418">Kinase</keyword>
<dbReference type="EC" id="2.7.1.67" evidence="2"/>
<dbReference type="OrthoDB" id="10264149at2759"/>
<name>A0A9P5NYR7_GYMJU</name>
<dbReference type="PROSITE" id="PS00916">
    <property type="entry name" value="PI3_4_KINASE_2"/>
    <property type="match status" value="1"/>
</dbReference>
<proteinExistence type="predicted"/>
<dbReference type="InterPro" id="IPR057754">
    <property type="entry name" value="PI4-kinase_beta/PIK1_cat"/>
</dbReference>
<protein>
    <recommendedName>
        <fullName evidence="2">1-phosphatidylinositol 4-kinase</fullName>
        <ecNumber evidence="2">2.7.1.67</ecNumber>
    </recommendedName>
</protein>
<keyword evidence="3" id="KW-0808">Transferase</keyword>
<dbReference type="GO" id="GO:0016020">
    <property type="term" value="C:membrane"/>
    <property type="evidence" value="ECO:0007669"/>
    <property type="project" value="TreeGrafter"/>
</dbReference>
<dbReference type="SUPFAM" id="SSF56112">
    <property type="entry name" value="Protein kinase-like (PK-like)"/>
    <property type="match status" value="1"/>
</dbReference>
<organism evidence="8 9">
    <name type="scientific">Gymnopilus junonius</name>
    <name type="common">Spectacular rustgill mushroom</name>
    <name type="synonym">Gymnopilus spectabilis subsp. junonius</name>
    <dbReference type="NCBI Taxonomy" id="109634"/>
    <lineage>
        <taxon>Eukaryota</taxon>
        <taxon>Fungi</taxon>
        <taxon>Dikarya</taxon>
        <taxon>Basidiomycota</taxon>
        <taxon>Agaricomycotina</taxon>
        <taxon>Agaricomycetes</taxon>
        <taxon>Agaricomycetidae</taxon>
        <taxon>Agaricales</taxon>
        <taxon>Agaricineae</taxon>
        <taxon>Hymenogastraceae</taxon>
        <taxon>Gymnopilus</taxon>
    </lineage>
</organism>
<dbReference type="SMART" id="SM00146">
    <property type="entry name" value="PI3Kc"/>
    <property type="match status" value="1"/>
</dbReference>
<evidence type="ECO:0000256" key="6">
    <source>
        <dbReference type="SAM" id="SignalP"/>
    </source>
</evidence>
<evidence type="ECO:0000313" key="9">
    <source>
        <dbReference type="Proteomes" id="UP000724874"/>
    </source>
</evidence>
<dbReference type="FunFam" id="1.10.1070.11:FF:000016">
    <property type="entry name" value="PIK1p Phosphatidylinositol 4-kinase"/>
    <property type="match status" value="1"/>
</dbReference>
<dbReference type="InterPro" id="IPR011009">
    <property type="entry name" value="Kinase-like_dom_sf"/>
</dbReference>
<dbReference type="PANTHER" id="PTHR10048">
    <property type="entry name" value="PHOSPHATIDYLINOSITOL KINASE"/>
    <property type="match status" value="1"/>
</dbReference>
<comment type="caution">
    <text evidence="8">The sequence shown here is derived from an EMBL/GenBank/DDBJ whole genome shotgun (WGS) entry which is preliminary data.</text>
</comment>
<accession>A0A9P5NYR7</accession>
<dbReference type="AlphaFoldDB" id="A0A9P5NYR7"/>
<dbReference type="GO" id="GO:0046854">
    <property type="term" value="P:phosphatidylinositol phosphate biosynthetic process"/>
    <property type="evidence" value="ECO:0007669"/>
    <property type="project" value="InterPro"/>
</dbReference>
<evidence type="ECO:0000256" key="4">
    <source>
        <dbReference type="ARBA" id="ARBA00022777"/>
    </source>
</evidence>
<evidence type="ECO:0000256" key="3">
    <source>
        <dbReference type="ARBA" id="ARBA00022679"/>
    </source>
</evidence>
<dbReference type="EMBL" id="JADNYJ010000005">
    <property type="protein sequence ID" value="KAF8910945.1"/>
    <property type="molecule type" value="Genomic_DNA"/>
</dbReference>
<dbReference type="InterPro" id="IPR018936">
    <property type="entry name" value="PI3/4_kinase_CS"/>
</dbReference>
<feature type="region of interest" description="Disordered" evidence="5">
    <location>
        <begin position="192"/>
        <end position="240"/>
    </location>
</feature>
<dbReference type="Gene3D" id="3.30.1010.10">
    <property type="entry name" value="Phosphatidylinositol 3-kinase Catalytic Subunit, Chain A, domain 4"/>
    <property type="match status" value="1"/>
</dbReference>
<evidence type="ECO:0000256" key="2">
    <source>
        <dbReference type="ARBA" id="ARBA00012169"/>
    </source>
</evidence>
<dbReference type="InterPro" id="IPR036940">
    <property type="entry name" value="PI3/4_kinase_cat_sf"/>
</dbReference>
<dbReference type="PANTHER" id="PTHR10048:SF22">
    <property type="entry name" value="PHOSPHATIDYLINOSITOL 4-KINASE BETA"/>
    <property type="match status" value="1"/>
</dbReference>
<feature type="compositionally biased region" description="Acidic residues" evidence="5">
    <location>
        <begin position="215"/>
        <end position="230"/>
    </location>
</feature>
<sequence>MSSHALLLRLFLSSSFFSVHVALKYLLTYSDNIGITYYLTRRLRELDIHELRDVWGFICHLLVTKPSKSRALECFVVDTAQRSTHVALLTLWFMQATLNDLSTQRQSPSFLICQRVLHKCHEIVFGDQLLTSNSPYSTFKLPSYTRRQKIKHHAEPVFVGIGVVLAAAPAFPKLSEVTGQVAIEQGRVEEDDRGFRSFESNSDDAVYQSPIDNDPTYDGEENDSGLEEEPPLQPSLAGPLEDIGTKRESLLNRRRTFGAQTLPALPLHLQTIRKSRLSLDPLGQLDSESVQMPYQSSPALASARTRSAISRADQLLDQYDTKSQLHLLRGHYFSSEVQFLLSLENICNRLVIVPKPARVSALRAELTALNHKLPAEVCMPMWCSSSDNVEGSDKIPEAHHRIVRIPPGEAVVLNSAERAPYLLLIEILNGDLDFDPTKRSNKEILRNVVNKEVEQRGNWLDFSLASASIQTATTPAPEIGPRTPVTSVLQSAYFSAAPSTARAPPTAFSDDDEEIDLVEQLFGDDQPLRSRILNIEDSIVLPPTPKNRDLDMAAWARSSPLIEESRSGQSIQHYHSPPISRAHSTSSTSPSQSHISANENDSTRVLSLDEYSERMRTAAIMLAQLNADQSRDPVNPPQKVNGSPRPEIASDRTNRPSGSMEAFQPTPNRTRLPRAEASAIRDRIMQEMLALEEERMERMKGSEGDIMMRSTVASGTSKTAEDEGIIRRELNKVDPSAVVFSESWISKKSRIRQGSPYGHLANWDCVSVIVKTGGDLRQEQLAVQLIREFQSIWAEEKCPCWVKYFRILITGATSGLVETITDAVSIHSIKKAEYAKRLATGMLGHVTLLDHFITTYGDPKSAKFVRAQKNFAKSLAGYSIVTYLLQVKDRHNGNILIDRDGHLIHIDFGFILSNTPGNIGFEAAPFKLPAEYVEVLGGIEGSAFIEFKALFRQGFEAARKHCDRIITLVELMQKDSTLPCFAVSGDQTANQLRDRFQPTLTHSLVGDYINRLVDSSLGSHWTRLYDSYQYYSQSIL</sequence>
<comment type="catalytic activity">
    <reaction evidence="1">
        <text>a 1,2-diacyl-sn-glycero-3-phospho-(1D-myo-inositol) + ATP = a 1,2-diacyl-sn-glycero-3-phospho-(1D-myo-inositol 4-phosphate) + ADP + H(+)</text>
        <dbReference type="Rhea" id="RHEA:19877"/>
        <dbReference type="ChEBI" id="CHEBI:15378"/>
        <dbReference type="ChEBI" id="CHEBI:30616"/>
        <dbReference type="ChEBI" id="CHEBI:57880"/>
        <dbReference type="ChEBI" id="CHEBI:58178"/>
        <dbReference type="ChEBI" id="CHEBI:456216"/>
        <dbReference type="EC" id="2.7.1.67"/>
    </reaction>
</comment>
<dbReference type="GO" id="GO:0004430">
    <property type="term" value="F:1-phosphatidylinositol 4-kinase activity"/>
    <property type="evidence" value="ECO:0007669"/>
    <property type="project" value="UniProtKB-EC"/>
</dbReference>
<dbReference type="CDD" id="cd05168">
    <property type="entry name" value="PI4Kc_III_beta"/>
    <property type="match status" value="1"/>
</dbReference>
<feature type="region of interest" description="Disordered" evidence="5">
    <location>
        <begin position="561"/>
        <end position="604"/>
    </location>
</feature>
<dbReference type="Pfam" id="PF00454">
    <property type="entry name" value="PI3_PI4_kinase"/>
    <property type="match status" value="1"/>
</dbReference>
<gene>
    <name evidence="8" type="ORF">CPB84DRAFT_1762962</name>
</gene>
<keyword evidence="9" id="KW-1185">Reference proteome</keyword>
<feature type="region of interest" description="Disordered" evidence="5">
    <location>
        <begin position="625"/>
        <end position="671"/>
    </location>
</feature>
<feature type="domain" description="PI3K/PI4K catalytic" evidence="7">
    <location>
        <begin position="745"/>
        <end position="1021"/>
    </location>
</feature>
<feature type="compositionally biased region" description="Low complexity" evidence="5">
    <location>
        <begin position="578"/>
        <end position="597"/>
    </location>
</feature>
<evidence type="ECO:0000256" key="1">
    <source>
        <dbReference type="ARBA" id="ARBA00001686"/>
    </source>
</evidence>
<evidence type="ECO:0000313" key="8">
    <source>
        <dbReference type="EMBL" id="KAF8910945.1"/>
    </source>
</evidence>
<dbReference type="Proteomes" id="UP000724874">
    <property type="component" value="Unassembled WGS sequence"/>
</dbReference>
<reference evidence="8" key="1">
    <citation type="submission" date="2020-11" db="EMBL/GenBank/DDBJ databases">
        <authorList>
            <consortium name="DOE Joint Genome Institute"/>
            <person name="Ahrendt S."/>
            <person name="Riley R."/>
            <person name="Andreopoulos W."/>
            <person name="LaButti K."/>
            <person name="Pangilinan J."/>
            <person name="Ruiz-duenas F.J."/>
            <person name="Barrasa J.M."/>
            <person name="Sanchez-Garcia M."/>
            <person name="Camarero S."/>
            <person name="Miyauchi S."/>
            <person name="Serrano A."/>
            <person name="Linde D."/>
            <person name="Babiker R."/>
            <person name="Drula E."/>
            <person name="Ayuso-Fernandez I."/>
            <person name="Pacheco R."/>
            <person name="Padilla G."/>
            <person name="Ferreira P."/>
            <person name="Barriuso J."/>
            <person name="Kellner H."/>
            <person name="Castanera R."/>
            <person name="Alfaro M."/>
            <person name="Ramirez L."/>
            <person name="Pisabarro A.G."/>
            <person name="Kuo A."/>
            <person name="Tritt A."/>
            <person name="Lipzen A."/>
            <person name="He G."/>
            <person name="Yan M."/>
            <person name="Ng V."/>
            <person name="Cullen D."/>
            <person name="Martin F."/>
            <person name="Rosso M.-N."/>
            <person name="Henrissat B."/>
            <person name="Hibbett D."/>
            <person name="Martinez A.T."/>
            <person name="Grigoriev I.V."/>
        </authorList>
    </citation>
    <scope>NUCLEOTIDE SEQUENCE</scope>
    <source>
        <strain evidence="8">AH 44721</strain>
    </source>
</reference>
<feature type="chain" id="PRO_5040508641" description="1-phosphatidylinositol 4-kinase" evidence="6">
    <location>
        <begin position="23"/>
        <end position="1036"/>
    </location>
</feature>
<dbReference type="InterPro" id="IPR000403">
    <property type="entry name" value="PI3/4_kinase_cat_dom"/>
</dbReference>
<feature type="signal peptide" evidence="6">
    <location>
        <begin position="1"/>
        <end position="22"/>
    </location>
</feature>
<dbReference type="PROSITE" id="PS50290">
    <property type="entry name" value="PI3_4_KINASE_3"/>
    <property type="match status" value="1"/>
</dbReference>
<keyword evidence="6" id="KW-0732">Signal</keyword>
<dbReference type="GO" id="GO:0005737">
    <property type="term" value="C:cytoplasm"/>
    <property type="evidence" value="ECO:0007669"/>
    <property type="project" value="TreeGrafter"/>
</dbReference>